<name>A0ABR8Y615_9BACT</name>
<dbReference type="EMBL" id="JACSPP010000007">
    <property type="protein sequence ID" value="MBD8039597.1"/>
    <property type="molecule type" value="Genomic_DNA"/>
</dbReference>
<comment type="caution">
    <text evidence="1">The sequence shown here is derived from an EMBL/GenBank/DDBJ whole genome shotgun (WGS) entry which is preliminary data.</text>
</comment>
<accession>A0ABR8Y615</accession>
<evidence type="ECO:0000313" key="1">
    <source>
        <dbReference type="EMBL" id="MBD8039597.1"/>
    </source>
</evidence>
<reference evidence="1 2" key="1">
    <citation type="submission" date="2020-08" db="EMBL/GenBank/DDBJ databases">
        <title>A Genomic Blueprint of the Chicken Gut Microbiome.</title>
        <authorList>
            <person name="Gilroy R."/>
            <person name="Ravi A."/>
            <person name="Getino M."/>
            <person name="Pursley I."/>
            <person name="Horton D.L."/>
            <person name="Alikhan N.-F."/>
            <person name="Baker D."/>
            <person name="Gharbi K."/>
            <person name="Hall N."/>
            <person name="Watson M."/>
            <person name="Adriaenssens E.M."/>
            <person name="Foster-Nyarko E."/>
            <person name="Jarju S."/>
            <person name="Secka A."/>
            <person name="Antonio M."/>
            <person name="Oren A."/>
            <person name="Chaudhuri R."/>
            <person name="La Ragione R.M."/>
            <person name="Hildebrand F."/>
            <person name="Pallen M.J."/>
        </authorList>
    </citation>
    <scope>NUCLEOTIDE SEQUENCE [LARGE SCALE GENOMIC DNA]</scope>
    <source>
        <strain evidence="1 2">Sa1CVN1</strain>
    </source>
</reference>
<protein>
    <submittedName>
        <fullName evidence="1">Uncharacterized protein</fullName>
    </submittedName>
</protein>
<proteinExistence type="predicted"/>
<dbReference type="Proteomes" id="UP000620874">
    <property type="component" value="Unassembled WGS sequence"/>
</dbReference>
<sequence length="122" mass="13709">MTRRRVIFESAASNGTAQETVLLPREVITKLANDEKIKGSLHAAIDGVYFTPYNIGSRGPRKPHDREPAIKDDPENPQIIVIHIVVNGDKKQVVIDLNQEDGYWFYKLLLNYLNKGGLHADA</sequence>
<gene>
    <name evidence="1" type="ORF">H9625_03900</name>
</gene>
<evidence type="ECO:0000313" key="2">
    <source>
        <dbReference type="Proteomes" id="UP000620874"/>
    </source>
</evidence>
<keyword evidence="2" id="KW-1185">Reference proteome</keyword>
<organism evidence="1 2">
    <name type="scientific">Phocaeicola intestinalis</name>
    <dbReference type="NCBI Taxonomy" id="2762212"/>
    <lineage>
        <taxon>Bacteria</taxon>
        <taxon>Pseudomonadati</taxon>
        <taxon>Bacteroidota</taxon>
        <taxon>Bacteroidia</taxon>
        <taxon>Bacteroidales</taxon>
        <taxon>Bacteroidaceae</taxon>
        <taxon>Phocaeicola</taxon>
    </lineage>
</organism>